<accession>A0A9Q7AJA8</accession>
<dbReference type="EMBL" id="CP072943">
    <property type="protein sequence ID" value="QTX32720.1"/>
    <property type="molecule type" value="Genomic_DNA"/>
</dbReference>
<protein>
    <submittedName>
        <fullName evidence="2">Uncharacterized protein</fullName>
    </submittedName>
</protein>
<organism evidence="2 3">
    <name type="scientific">Aminithiophilus ramosus</name>
    <dbReference type="NCBI Taxonomy" id="3029084"/>
    <lineage>
        <taxon>Bacteria</taxon>
        <taxon>Thermotogati</taxon>
        <taxon>Synergistota</taxon>
        <taxon>Synergistia</taxon>
        <taxon>Synergistales</taxon>
        <taxon>Aminithiophilaceae</taxon>
        <taxon>Aminithiophilus</taxon>
    </lineage>
</organism>
<gene>
    <name evidence="2" type="ORF">KAR29_01930</name>
</gene>
<dbReference type="Proteomes" id="UP000671879">
    <property type="component" value="Chromosome"/>
</dbReference>
<evidence type="ECO:0000313" key="3">
    <source>
        <dbReference type="Proteomes" id="UP000671879"/>
    </source>
</evidence>
<proteinExistence type="predicted"/>
<dbReference type="KEGG" id="aram:KAR29_01930"/>
<name>A0A9Q7AJA8_9BACT</name>
<keyword evidence="3" id="KW-1185">Reference proteome</keyword>
<sequence length="63" mass="7299">MERKKGVWGDSAYIGKTETIREKAPDAVDKADKRGSRNRKPTDEERSHNRMLSKTRAKVEHVF</sequence>
<feature type="compositionally biased region" description="Basic and acidic residues" evidence="1">
    <location>
        <begin position="18"/>
        <end position="48"/>
    </location>
</feature>
<dbReference type="AlphaFoldDB" id="A0A9Q7AJA8"/>
<reference evidence="3" key="1">
    <citation type="submission" date="2021-04" db="EMBL/GenBank/DDBJ databases">
        <title>A novel Synergistetes isolate from a pyrite-forming mixed culture.</title>
        <authorList>
            <person name="Bunk B."/>
            <person name="Sproer C."/>
            <person name="Spring S."/>
            <person name="Pester M."/>
        </authorList>
    </citation>
    <scope>NUCLEOTIDE SEQUENCE [LARGE SCALE GENOMIC DNA]</scope>
    <source>
        <strain evidence="3">J.5.4.2-T.3.5.2</strain>
    </source>
</reference>
<evidence type="ECO:0000313" key="2">
    <source>
        <dbReference type="EMBL" id="QTX32720.1"/>
    </source>
</evidence>
<evidence type="ECO:0000256" key="1">
    <source>
        <dbReference type="SAM" id="MobiDB-lite"/>
    </source>
</evidence>
<feature type="region of interest" description="Disordered" evidence="1">
    <location>
        <begin position="1"/>
        <end position="63"/>
    </location>
</feature>